<keyword evidence="1" id="KW-0812">Transmembrane</keyword>
<dbReference type="Proteomes" id="UP000305109">
    <property type="component" value="Unassembled WGS sequence"/>
</dbReference>
<evidence type="ECO:0000313" key="2">
    <source>
        <dbReference type="EMBL" id="TJZ76081.1"/>
    </source>
</evidence>
<evidence type="ECO:0000313" key="3">
    <source>
        <dbReference type="Proteomes" id="UP000305109"/>
    </source>
</evidence>
<organism evidence="2 3">
    <name type="scientific">Rhodococcus oryzae</name>
    <dbReference type="NCBI Taxonomy" id="2571143"/>
    <lineage>
        <taxon>Bacteria</taxon>
        <taxon>Bacillati</taxon>
        <taxon>Actinomycetota</taxon>
        <taxon>Actinomycetes</taxon>
        <taxon>Mycobacteriales</taxon>
        <taxon>Nocardiaceae</taxon>
        <taxon>Rhodococcus</taxon>
    </lineage>
</organism>
<dbReference type="RefSeq" id="WP_136911230.1">
    <property type="nucleotide sequence ID" value="NZ_SUMD01000009.1"/>
</dbReference>
<protein>
    <recommendedName>
        <fullName evidence="4">LPXTG cell wall anchor domain-containing protein</fullName>
    </recommendedName>
</protein>
<reference evidence="2 3" key="1">
    <citation type="submission" date="2019-04" db="EMBL/GenBank/DDBJ databases">
        <title>Rhodococcus oryzae sp. nov., a novel actinomycete isolated from rhizosphere soil of rice (Oryza sativa L.).</title>
        <authorList>
            <person name="Li C."/>
        </authorList>
    </citation>
    <scope>NUCLEOTIDE SEQUENCE [LARGE SCALE GENOMIC DNA]</scope>
    <source>
        <strain evidence="2 3">NEAU-CX67</strain>
    </source>
</reference>
<name>A0ABY2RGL9_9NOCA</name>
<accession>A0ABY2RGL9</accession>
<comment type="caution">
    <text evidence="2">The sequence shown here is derived from an EMBL/GenBank/DDBJ whole genome shotgun (WGS) entry which is preliminary data.</text>
</comment>
<evidence type="ECO:0008006" key="4">
    <source>
        <dbReference type="Google" id="ProtNLM"/>
    </source>
</evidence>
<gene>
    <name evidence="2" type="ORF">FCG67_18920</name>
</gene>
<sequence>MRKALALLGIAASLVVYIAAFSVNAPIEVCISQPIIPPSMLAGGDPVVASPANFQKAWVVIVASRCELTFPATGTHASTLVIEWGPSALAIAGLIGAASSLWIWFKCRSRED</sequence>
<dbReference type="EMBL" id="SUMD01000009">
    <property type="protein sequence ID" value="TJZ76081.1"/>
    <property type="molecule type" value="Genomic_DNA"/>
</dbReference>
<keyword evidence="1" id="KW-1133">Transmembrane helix</keyword>
<keyword evidence="1" id="KW-0472">Membrane</keyword>
<feature type="transmembrane region" description="Helical" evidence="1">
    <location>
        <begin position="84"/>
        <end position="105"/>
    </location>
</feature>
<proteinExistence type="predicted"/>
<evidence type="ECO:0000256" key="1">
    <source>
        <dbReference type="SAM" id="Phobius"/>
    </source>
</evidence>
<keyword evidence="3" id="KW-1185">Reference proteome</keyword>